<dbReference type="CDD" id="cd00590">
    <property type="entry name" value="RRM_SF"/>
    <property type="match status" value="1"/>
</dbReference>
<dbReference type="Proteomes" id="UP000324800">
    <property type="component" value="Unassembled WGS sequence"/>
</dbReference>
<dbReference type="EMBL" id="SNRW01000662">
    <property type="protein sequence ID" value="KAA6399889.1"/>
    <property type="molecule type" value="Genomic_DNA"/>
</dbReference>
<dbReference type="InterPro" id="IPR035979">
    <property type="entry name" value="RBD_domain_sf"/>
</dbReference>
<dbReference type="SUPFAM" id="SSF54928">
    <property type="entry name" value="RNA-binding domain, RBD"/>
    <property type="match status" value="1"/>
</dbReference>
<evidence type="ECO:0000256" key="2">
    <source>
        <dbReference type="PROSITE-ProRule" id="PRU00176"/>
    </source>
</evidence>
<dbReference type="PROSITE" id="PS50102">
    <property type="entry name" value="RRM"/>
    <property type="match status" value="1"/>
</dbReference>
<dbReference type="Gene3D" id="3.30.70.330">
    <property type="match status" value="1"/>
</dbReference>
<dbReference type="AlphaFoldDB" id="A0A5J4X0A6"/>
<sequence>MAISNRLFVGNLNFETTAETIGHLFETVGAVDNVKILSKNGKSLGYGFIEMADVEQAQRAQLQFNGHILEGRQIRRNRQQ</sequence>
<evidence type="ECO:0000313" key="5">
    <source>
        <dbReference type="Proteomes" id="UP000324800"/>
    </source>
</evidence>
<protein>
    <recommendedName>
        <fullName evidence="3">RRM domain-containing protein</fullName>
    </recommendedName>
</protein>
<evidence type="ECO:0000259" key="3">
    <source>
        <dbReference type="PROSITE" id="PS50102"/>
    </source>
</evidence>
<dbReference type="InterPro" id="IPR050502">
    <property type="entry name" value="Euk_RNA-bind_prot"/>
</dbReference>
<dbReference type="OrthoDB" id="439808at2759"/>
<dbReference type="PANTHER" id="PTHR48025">
    <property type="entry name" value="OS02G0815200 PROTEIN"/>
    <property type="match status" value="1"/>
</dbReference>
<dbReference type="InterPro" id="IPR000504">
    <property type="entry name" value="RRM_dom"/>
</dbReference>
<keyword evidence="1 2" id="KW-0694">RNA-binding</keyword>
<dbReference type="InterPro" id="IPR012677">
    <property type="entry name" value="Nucleotide-bd_a/b_plait_sf"/>
</dbReference>
<evidence type="ECO:0000256" key="1">
    <source>
        <dbReference type="ARBA" id="ARBA00022884"/>
    </source>
</evidence>
<proteinExistence type="predicted"/>
<dbReference type="GO" id="GO:0003729">
    <property type="term" value="F:mRNA binding"/>
    <property type="evidence" value="ECO:0007669"/>
    <property type="project" value="TreeGrafter"/>
</dbReference>
<gene>
    <name evidence="4" type="ORF">EZS28_004588</name>
</gene>
<dbReference type="Pfam" id="PF00076">
    <property type="entry name" value="RRM_1"/>
    <property type="match status" value="1"/>
</dbReference>
<name>A0A5J4X0A6_9EUKA</name>
<feature type="domain" description="RRM" evidence="3">
    <location>
        <begin position="5"/>
        <end position="80"/>
    </location>
</feature>
<reference evidence="4 5" key="1">
    <citation type="submission" date="2019-03" db="EMBL/GenBank/DDBJ databases">
        <title>Single cell metagenomics reveals metabolic interactions within the superorganism composed of flagellate Streblomastix strix and complex community of Bacteroidetes bacteria on its surface.</title>
        <authorList>
            <person name="Treitli S.C."/>
            <person name="Kolisko M."/>
            <person name="Husnik F."/>
            <person name="Keeling P."/>
            <person name="Hampl V."/>
        </authorList>
    </citation>
    <scope>NUCLEOTIDE SEQUENCE [LARGE SCALE GENOMIC DNA]</scope>
    <source>
        <strain evidence="4">ST1C</strain>
    </source>
</reference>
<dbReference type="SMART" id="SM00360">
    <property type="entry name" value="RRM"/>
    <property type="match status" value="1"/>
</dbReference>
<accession>A0A5J4X0A6</accession>
<evidence type="ECO:0000313" key="4">
    <source>
        <dbReference type="EMBL" id="KAA6399889.1"/>
    </source>
</evidence>
<organism evidence="4 5">
    <name type="scientific">Streblomastix strix</name>
    <dbReference type="NCBI Taxonomy" id="222440"/>
    <lineage>
        <taxon>Eukaryota</taxon>
        <taxon>Metamonada</taxon>
        <taxon>Preaxostyla</taxon>
        <taxon>Oxymonadida</taxon>
        <taxon>Streblomastigidae</taxon>
        <taxon>Streblomastix</taxon>
    </lineage>
</organism>
<dbReference type="PANTHER" id="PTHR48025:SF1">
    <property type="entry name" value="RRM DOMAIN-CONTAINING PROTEIN"/>
    <property type="match status" value="1"/>
</dbReference>
<comment type="caution">
    <text evidence="4">The sequence shown here is derived from an EMBL/GenBank/DDBJ whole genome shotgun (WGS) entry which is preliminary data.</text>
</comment>